<accession>A0A6M0S6U2</accession>
<name>A0A6M0S6U2_9CYAN</name>
<dbReference type="AlphaFoldDB" id="A0A6M0S6U2"/>
<reference evidence="1 2" key="1">
    <citation type="journal article" date="2020" name="Microb. Ecol.">
        <title>Ecogenomics of the Marine Benthic Filamentous Cyanobacterium Adonisia.</title>
        <authorList>
            <person name="Walter J.M."/>
            <person name="Coutinho F.H."/>
            <person name="Leomil L."/>
            <person name="Hargreaves P.I."/>
            <person name="Campeao M.E."/>
            <person name="Vieira V.V."/>
            <person name="Silva B.S."/>
            <person name="Fistarol G.O."/>
            <person name="Salomon P.S."/>
            <person name="Sawabe T."/>
            <person name="Mino S."/>
            <person name="Hosokawa M."/>
            <person name="Miyashita H."/>
            <person name="Maruyama F."/>
            <person name="van Verk M.C."/>
            <person name="Dutilh B.E."/>
            <person name="Thompson C.C."/>
            <person name="Thompson F.L."/>
        </authorList>
    </citation>
    <scope>NUCLEOTIDE SEQUENCE [LARGE SCALE GENOMIC DNA]</scope>
    <source>
        <strain evidence="1 2">CCMR0082</strain>
    </source>
</reference>
<evidence type="ECO:0000313" key="1">
    <source>
        <dbReference type="EMBL" id="NEZ64198.1"/>
    </source>
</evidence>
<sequence>MGLKWIVGFWRAAREQRILDKVINPTYGGCSSLVNDNIAPTDLLQEETIGNMVKKPDIVSTCQAELNDNL</sequence>
<organism evidence="1 2">
    <name type="scientific">Adonisia turfae CCMR0082</name>
    <dbReference type="NCBI Taxonomy" id="2304604"/>
    <lineage>
        <taxon>Bacteria</taxon>
        <taxon>Bacillati</taxon>
        <taxon>Cyanobacteriota</taxon>
        <taxon>Adonisia</taxon>
        <taxon>Adonisia turfae</taxon>
    </lineage>
</organism>
<proteinExistence type="predicted"/>
<protein>
    <submittedName>
        <fullName evidence="1">Uncharacterized protein</fullName>
    </submittedName>
</protein>
<comment type="caution">
    <text evidence="1">The sequence shown here is derived from an EMBL/GenBank/DDBJ whole genome shotgun (WGS) entry which is preliminary data.</text>
</comment>
<evidence type="ECO:0000313" key="2">
    <source>
        <dbReference type="Proteomes" id="UP000473574"/>
    </source>
</evidence>
<dbReference type="EMBL" id="QZCE01000002">
    <property type="protein sequence ID" value="NEZ64198.1"/>
    <property type="molecule type" value="Genomic_DNA"/>
</dbReference>
<gene>
    <name evidence="1" type="ORF">D0962_15605</name>
</gene>
<dbReference type="Proteomes" id="UP000473574">
    <property type="component" value="Unassembled WGS sequence"/>
</dbReference>